<protein>
    <submittedName>
        <fullName evidence="5">Methyl-accepting chemotaxis protein</fullName>
    </submittedName>
</protein>
<dbReference type="InterPro" id="IPR004090">
    <property type="entry name" value="Chemotax_Me-accpt_rcpt"/>
</dbReference>
<evidence type="ECO:0000256" key="1">
    <source>
        <dbReference type="ARBA" id="ARBA00023224"/>
    </source>
</evidence>
<dbReference type="Pfam" id="PF00015">
    <property type="entry name" value="MCPsignal"/>
    <property type="match status" value="1"/>
</dbReference>
<dbReference type="SUPFAM" id="SSF58104">
    <property type="entry name" value="Methyl-accepting chemotaxis protein (MCP) signaling domain"/>
    <property type="match status" value="1"/>
</dbReference>
<dbReference type="PANTHER" id="PTHR32089">
    <property type="entry name" value="METHYL-ACCEPTING CHEMOTAXIS PROTEIN MCPB"/>
    <property type="match status" value="1"/>
</dbReference>
<dbReference type="PANTHER" id="PTHR32089:SF112">
    <property type="entry name" value="LYSOZYME-LIKE PROTEIN-RELATED"/>
    <property type="match status" value="1"/>
</dbReference>
<evidence type="ECO:0000313" key="6">
    <source>
        <dbReference type="Proteomes" id="UP001173801"/>
    </source>
</evidence>
<dbReference type="Proteomes" id="UP001173801">
    <property type="component" value="Unassembled WGS sequence"/>
</dbReference>
<dbReference type="InterPro" id="IPR004089">
    <property type="entry name" value="MCPsignal_dom"/>
</dbReference>
<organism evidence="5 6">
    <name type="scientific">Campylobacter gastrosuis</name>
    <dbReference type="NCBI Taxonomy" id="2974576"/>
    <lineage>
        <taxon>Bacteria</taxon>
        <taxon>Pseudomonadati</taxon>
        <taxon>Campylobacterota</taxon>
        <taxon>Epsilonproteobacteria</taxon>
        <taxon>Campylobacterales</taxon>
        <taxon>Campylobacteraceae</taxon>
        <taxon>Campylobacter</taxon>
    </lineage>
</organism>
<reference evidence="5" key="1">
    <citation type="submission" date="2022-08" db="EMBL/GenBank/DDBJ databases">
        <authorList>
            <person name="Wang H."/>
        </authorList>
    </citation>
    <scope>NUCLEOTIDE SEQUENCE</scope>
    <source>
        <strain evidence="5">PS10</strain>
    </source>
</reference>
<dbReference type="PROSITE" id="PS50111">
    <property type="entry name" value="CHEMOTAXIS_TRANSDUC_2"/>
    <property type="match status" value="1"/>
</dbReference>
<evidence type="ECO:0000256" key="2">
    <source>
        <dbReference type="ARBA" id="ARBA00029447"/>
    </source>
</evidence>
<dbReference type="Gene3D" id="1.10.287.950">
    <property type="entry name" value="Methyl-accepting chemotaxis protein"/>
    <property type="match status" value="1"/>
</dbReference>
<evidence type="ECO:0000313" key="5">
    <source>
        <dbReference type="EMBL" id="MDL0088385.1"/>
    </source>
</evidence>
<evidence type="ECO:0000259" key="4">
    <source>
        <dbReference type="PROSITE" id="PS50111"/>
    </source>
</evidence>
<reference evidence="5" key="2">
    <citation type="journal article" date="2023" name="Microorganisms">
        <title>Isolation and Genomic Characteristics of Cat-Borne Campylobacter felis sp. nov. and Sheep-Borne Campylobacter ovis sp. nov.</title>
        <authorList>
            <person name="Wang H."/>
            <person name="Li Y."/>
            <person name="Gu Y."/>
            <person name="Zhou G."/>
            <person name="Chen X."/>
            <person name="Zhang X."/>
            <person name="Shao Z."/>
            <person name="Zhang J."/>
            <person name="Zhang M."/>
        </authorList>
    </citation>
    <scope>NUCLEOTIDE SEQUENCE</scope>
    <source>
        <strain evidence="5">PS10</strain>
    </source>
</reference>
<gene>
    <name evidence="5" type="ORF">NYG85_03205</name>
</gene>
<comment type="similarity">
    <text evidence="2">Belongs to the methyl-accepting chemotaxis (MCP) protein family.</text>
</comment>
<proteinExistence type="inferred from homology"/>
<accession>A0ABT7HP20</accession>
<comment type="caution">
    <text evidence="5">The sequence shown here is derived from an EMBL/GenBank/DDBJ whole genome shotgun (WGS) entry which is preliminary data.</text>
</comment>
<dbReference type="SMART" id="SM00283">
    <property type="entry name" value="MA"/>
    <property type="match status" value="1"/>
</dbReference>
<dbReference type="PRINTS" id="PR00260">
    <property type="entry name" value="CHEMTRNSDUCR"/>
</dbReference>
<keyword evidence="1 3" id="KW-0807">Transducer</keyword>
<keyword evidence="6" id="KW-1185">Reference proteome</keyword>
<name>A0ABT7HP20_9BACT</name>
<evidence type="ECO:0000256" key="3">
    <source>
        <dbReference type="PROSITE-ProRule" id="PRU00284"/>
    </source>
</evidence>
<sequence>MSSLENLINNSAHAIHTLTSRTDEISSVVGLIKDIAEQTNLLALNAAIEAARAGEHGRGFAVVADEVRKLAENTQKATSEISISIQTLQQETKEISHNSDEINRIAQAANVSVEMFKNTLIKFNEDAKTTALTSKYVENKTFSIIAKISQIIYKTKAYADVINERTSIEVMQEMAHNFSQWYENECAEKFKQTPSYNALRPLVSEFNGVVEEIVKINKNGYDKSNINLIADKFARVEAISSNIFKLYNLMVEEVKH</sequence>
<feature type="domain" description="Methyl-accepting transducer" evidence="4">
    <location>
        <begin position="1"/>
        <end position="94"/>
    </location>
</feature>
<dbReference type="EMBL" id="JANURM010000002">
    <property type="protein sequence ID" value="MDL0088385.1"/>
    <property type="molecule type" value="Genomic_DNA"/>
</dbReference>